<dbReference type="InterPro" id="IPR017441">
    <property type="entry name" value="Protein_kinase_ATP_BS"/>
</dbReference>
<feature type="region of interest" description="Disordered" evidence="11">
    <location>
        <begin position="288"/>
        <end position="327"/>
    </location>
</feature>
<dbReference type="SUPFAM" id="SSF56112">
    <property type="entry name" value="Protein kinase-like (PK-like)"/>
    <property type="match status" value="1"/>
</dbReference>
<dbReference type="OMA" id="ACEPIKR"/>
<dbReference type="PROSITE" id="PS51257">
    <property type="entry name" value="PROKAR_LIPOPROTEIN"/>
    <property type="match status" value="1"/>
</dbReference>
<evidence type="ECO:0000256" key="7">
    <source>
        <dbReference type="ARBA" id="ARBA00022840"/>
    </source>
</evidence>
<dbReference type="AlphaFoldDB" id="B6JZI2"/>
<evidence type="ECO:0000256" key="4">
    <source>
        <dbReference type="ARBA" id="ARBA00022679"/>
    </source>
</evidence>
<comment type="catalytic activity">
    <reaction evidence="8">
        <text>L-threonyl-[protein] + ATP = O-phospho-L-threonyl-[protein] + ADP + H(+)</text>
        <dbReference type="Rhea" id="RHEA:46608"/>
        <dbReference type="Rhea" id="RHEA-COMP:11060"/>
        <dbReference type="Rhea" id="RHEA-COMP:11605"/>
        <dbReference type="ChEBI" id="CHEBI:15378"/>
        <dbReference type="ChEBI" id="CHEBI:30013"/>
        <dbReference type="ChEBI" id="CHEBI:30616"/>
        <dbReference type="ChEBI" id="CHEBI:61977"/>
        <dbReference type="ChEBI" id="CHEBI:456216"/>
        <dbReference type="EC" id="2.7.11.1"/>
    </reaction>
</comment>
<dbReference type="GO" id="GO:0005737">
    <property type="term" value="C:cytoplasm"/>
    <property type="evidence" value="ECO:0000318"/>
    <property type="project" value="GO_Central"/>
</dbReference>
<dbReference type="PANTHER" id="PTHR48012">
    <property type="entry name" value="STERILE20-LIKE KINASE, ISOFORM B-RELATED"/>
    <property type="match status" value="1"/>
</dbReference>
<keyword evidence="5 10" id="KW-0547">Nucleotide-binding</keyword>
<dbReference type="GO" id="GO:0004674">
    <property type="term" value="F:protein serine/threonine kinase activity"/>
    <property type="evidence" value="ECO:0000318"/>
    <property type="project" value="GO_Central"/>
</dbReference>
<evidence type="ECO:0000256" key="11">
    <source>
        <dbReference type="SAM" id="MobiDB-lite"/>
    </source>
</evidence>
<dbReference type="RefSeq" id="XP_002173243.1">
    <property type="nucleotide sequence ID" value="XM_002173207.1"/>
</dbReference>
<dbReference type="PROSITE" id="PS50011">
    <property type="entry name" value="PROTEIN_KINASE_DOM"/>
    <property type="match status" value="1"/>
</dbReference>
<dbReference type="EC" id="2.7.11.1" evidence="2"/>
<name>B6JZI2_SCHJY</name>
<dbReference type="eggNOG" id="KOG0201">
    <property type="taxonomic scope" value="Eukaryota"/>
</dbReference>
<dbReference type="GO" id="GO:0000920">
    <property type="term" value="P:septum digestion after cytokinesis"/>
    <property type="evidence" value="ECO:0007669"/>
    <property type="project" value="EnsemblFungi"/>
</dbReference>
<evidence type="ECO:0000313" key="14">
    <source>
        <dbReference type="JaponicusDB" id="SJAG_02022"/>
    </source>
</evidence>
<protein>
    <recommendedName>
        <fullName evidence="2">non-specific serine/threonine protein kinase</fullName>
        <ecNumber evidence="2">2.7.11.1</ecNumber>
    </recommendedName>
</protein>
<dbReference type="PROSITE" id="PS00107">
    <property type="entry name" value="PROTEIN_KINASE_ATP"/>
    <property type="match status" value="1"/>
</dbReference>
<evidence type="ECO:0000256" key="9">
    <source>
        <dbReference type="ARBA" id="ARBA00048679"/>
    </source>
</evidence>
<dbReference type="GO" id="GO:2000100">
    <property type="term" value="P:regulation of establishment or maintenance of bipolar cell polarity regulating cell shape"/>
    <property type="evidence" value="ECO:0007669"/>
    <property type="project" value="EnsemblFungi"/>
</dbReference>
<evidence type="ECO:0000259" key="12">
    <source>
        <dbReference type="PROSITE" id="PS50011"/>
    </source>
</evidence>
<sequence length="327" mass="36800">MVVSEKKSQYSDLVLIGQGSFGCVYRAFSTATLQWVALKVVDLDSTSDQVDDIVQEIRFLIELRSPYITRYYESFLEQAKLWITMEYCDGGSCADLLKMAGAVPEEAIADVMKSVLRALAYLHKQRKLHRDIKAANILTTSAGEVKLADFGVSGQLAGFRGDDKNNDFVGTPFWMAPEVIKQVGYNEKADIWSLGITAIELALGEPPYAEIHPMKVLLLIPKHSPPTLPEDRFSSAFRDFVSRCLRRNPNDRASAEALLKHKFLKKSKDNSAVRALVFRYKYWQQQQKPQAAEDAKQQSATPAKAAVEQPSRDASLWDFGSTRRTRR</sequence>
<comment type="similarity">
    <text evidence="1">Belongs to the protein kinase superfamily. STE Ser/Thr protein kinase family. STE20 subfamily.</text>
</comment>
<dbReference type="SMART" id="SM00220">
    <property type="entry name" value="S_TKc"/>
    <property type="match status" value="1"/>
</dbReference>
<evidence type="ECO:0000256" key="6">
    <source>
        <dbReference type="ARBA" id="ARBA00022777"/>
    </source>
</evidence>
<evidence type="ECO:0000313" key="15">
    <source>
        <dbReference type="Proteomes" id="UP000001744"/>
    </source>
</evidence>
<feature type="binding site" evidence="10">
    <location>
        <position position="39"/>
    </location>
    <ligand>
        <name>ATP</name>
        <dbReference type="ChEBI" id="CHEBI:30616"/>
    </ligand>
</feature>
<evidence type="ECO:0000256" key="1">
    <source>
        <dbReference type="ARBA" id="ARBA00008874"/>
    </source>
</evidence>
<comment type="catalytic activity">
    <reaction evidence="9">
        <text>L-seryl-[protein] + ATP = O-phospho-L-seryl-[protein] + ADP + H(+)</text>
        <dbReference type="Rhea" id="RHEA:17989"/>
        <dbReference type="Rhea" id="RHEA-COMP:9863"/>
        <dbReference type="Rhea" id="RHEA-COMP:11604"/>
        <dbReference type="ChEBI" id="CHEBI:15378"/>
        <dbReference type="ChEBI" id="CHEBI:29999"/>
        <dbReference type="ChEBI" id="CHEBI:30616"/>
        <dbReference type="ChEBI" id="CHEBI:83421"/>
        <dbReference type="ChEBI" id="CHEBI:456216"/>
        <dbReference type="EC" id="2.7.11.1"/>
    </reaction>
</comment>
<dbReference type="FunFam" id="1.10.510.10:FF:000499">
    <property type="entry name" value="Serine/threonine-protein kinase KIC1"/>
    <property type="match status" value="1"/>
</dbReference>
<dbReference type="VEuPathDB" id="FungiDB:SJAG_02022"/>
<dbReference type="EMBL" id="KE651168">
    <property type="protein sequence ID" value="EEB06950.1"/>
    <property type="molecule type" value="Genomic_DNA"/>
</dbReference>
<dbReference type="PANTHER" id="PTHR48012:SF10">
    <property type="entry name" value="FI20177P1"/>
    <property type="match status" value="1"/>
</dbReference>
<evidence type="ECO:0000256" key="10">
    <source>
        <dbReference type="PROSITE-ProRule" id="PRU10141"/>
    </source>
</evidence>
<evidence type="ECO:0000256" key="8">
    <source>
        <dbReference type="ARBA" id="ARBA00047899"/>
    </source>
</evidence>
<keyword evidence="15" id="KW-1185">Reference proteome</keyword>
<dbReference type="Gene3D" id="1.10.510.10">
    <property type="entry name" value="Transferase(Phosphotransferase) domain 1"/>
    <property type="match status" value="1"/>
</dbReference>
<feature type="domain" description="Protein kinase" evidence="12">
    <location>
        <begin position="10"/>
        <end position="264"/>
    </location>
</feature>
<gene>
    <name evidence="14" type="primary">ppk11</name>
    <name evidence="13" type="ORF">SJAG_02022</name>
</gene>
<dbReference type="GO" id="GO:0005524">
    <property type="term" value="F:ATP binding"/>
    <property type="evidence" value="ECO:0007669"/>
    <property type="project" value="UniProtKB-UniRule"/>
</dbReference>
<keyword evidence="6 13" id="KW-0418">Kinase</keyword>
<evidence type="ECO:0000256" key="3">
    <source>
        <dbReference type="ARBA" id="ARBA00022527"/>
    </source>
</evidence>
<organism evidence="13 15">
    <name type="scientific">Schizosaccharomyces japonicus (strain yFS275 / FY16936)</name>
    <name type="common">Fission yeast</name>
    <dbReference type="NCBI Taxonomy" id="402676"/>
    <lineage>
        <taxon>Eukaryota</taxon>
        <taxon>Fungi</taxon>
        <taxon>Dikarya</taxon>
        <taxon>Ascomycota</taxon>
        <taxon>Taphrinomycotina</taxon>
        <taxon>Schizosaccharomycetes</taxon>
        <taxon>Schizosaccharomycetales</taxon>
        <taxon>Schizosaccharomycetaceae</taxon>
        <taxon>Schizosaccharomyces</taxon>
    </lineage>
</organism>
<evidence type="ECO:0000256" key="2">
    <source>
        <dbReference type="ARBA" id="ARBA00012513"/>
    </source>
</evidence>
<dbReference type="GO" id="GO:0035556">
    <property type="term" value="P:intracellular signal transduction"/>
    <property type="evidence" value="ECO:0000318"/>
    <property type="project" value="GO_Central"/>
</dbReference>
<dbReference type="InterPro" id="IPR000719">
    <property type="entry name" value="Prot_kinase_dom"/>
</dbReference>
<dbReference type="HOGENOM" id="CLU_000288_63_23_1"/>
<evidence type="ECO:0000256" key="5">
    <source>
        <dbReference type="ARBA" id="ARBA00022741"/>
    </source>
</evidence>
<accession>B6JZI2</accession>
<proteinExistence type="inferred from homology"/>
<reference evidence="13 15" key="1">
    <citation type="journal article" date="2011" name="Science">
        <title>Comparative functional genomics of the fission yeasts.</title>
        <authorList>
            <person name="Rhind N."/>
            <person name="Chen Z."/>
            <person name="Yassour M."/>
            <person name="Thompson D.A."/>
            <person name="Haas B.J."/>
            <person name="Habib N."/>
            <person name="Wapinski I."/>
            <person name="Roy S."/>
            <person name="Lin M.F."/>
            <person name="Heiman D.I."/>
            <person name="Young S.K."/>
            <person name="Furuya K."/>
            <person name="Guo Y."/>
            <person name="Pidoux A."/>
            <person name="Chen H.M."/>
            <person name="Robbertse B."/>
            <person name="Goldberg J.M."/>
            <person name="Aoki K."/>
            <person name="Bayne E.H."/>
            <person name="Berlin A.M."/>
            <person name="Desjardins C.A."/>
            <person name="Dobbs E."/>
            <person name="Dukaj L."/>
            <person name="Fan L."/>
            <person name="FitzGerald M.G."/>
            <person name="French C."/>
            <person name="Gujja S."/>
            <person name="Hansen K."/>
            <person name="Keifenheim D."/>
            <person name="Levin J.Z."/>
            <person name="Mosher R.A."/>
            <person name="Mueller C.A."/>
            <person name="Pfiffner J."/>
            <person name="Priest M."/>
            <person name="Russ C."/>
            <person name="Smialowska A."/>
            <person name="Swoboda P."/>
            <person name="Sykes S.M."/>
            <person name="Vaughn M."/>
            <person name="Vengrova S."/>
            <person name="Yoder R."/>
            <person name="Zeng Q."/>
            <person name="Allshire R."/>
            <person name="Baulcombe D."/>
            <person name="Birren B.W."/>
            <person name="Brown W."/>
            <person name="Ekwall K."/>
            <person name="Kellis M."/>
            <person name="Leatherwood J."/>
            <person name="Levin H."/>
            <person name="Margalit H."/>
            <person name="Martienssen R."/>
            <person name="Nieduszynski C.A."/>
            <person name="Spatafora J.W."/>
            <person name="Friedman N."/>
            <person name="Dalgaard J.Z."/>
            <person name="Baumann P."/>
            <person name="Niki H."/>
            <person name="Regev A."/>
            <person name="Nusbaum C."/>
        </authorList>
    </citation>
    <scope>NUCLEOTIDE SEQUENCE [LARGE SCALE GENOMIC DNA]</scope>
    <source>
        <strain evidence="15">yFS275 / FY16936</strain>
    </source>
</reference>
<dbReference type="CDD" id="cd06609">
    <property type="entry name" value="STKc_MST3_like"/>
    <property type="match status" value="1"/>
</dbReference>
<dbReference type="OrthoDB" id="248923at2759"/>
<dbReference type="Proteomes" id="UP000001744">
    <property type="component" value="Unassembled WGS sequence"/>
</dbReference>
<dbReference type="JaponicusDB" id="SJAG_02022">
    <property type="gene designation" value="ppk11"/>
</dbReference>
<dbReference type="InterPro" id="IPR011009">
    <property type="entry name" value="Kinase-like_dom_sf"/>
</dbReference>
<dbReference type="InterPro" id="IPR050629">
    <property type="entry name" value="STE20/SPS1-PAK"/>
</dbReference>
<dbReference type="STRING" id="402676.B6JZI2"/>
<dbReference type="Pfam" id="PF00069">
    <property type="entry name" value="Pkinase"/>
    <property type="match status" value="1"/>
</dbReference>
<keyword evidence="4" id="KW-0808">Transferase</keyword>
<keyword evidence="7 10" id="KW-0067">ATP-binding</keyword>
<dbReference type="GeneID" id="7047870"/>
<keyword evidence="3" id="KW-0723">Serine/threonine-protein kinase</keyword>
<dbReference type="GO" id="GO:0000935">
    <property type="term" value="C:division septum"/>
    <property type="evidence" value="ECO:0007669"/>
    <property type="project" value="EnsemblFungi"/>
</dbReference>
<evidence type="ECO:0000313" key="13">
    <source>
        <dbReference type="EMBL" id="EEB06950.1"/>
    </source>
</evidence>
<dbReference type="GO" id="GO:0072741">
    <property type="term" value="P:protein localization to cell division site"/>
    <property type="evidence" value="ECO:0007669"/>
    <property type="project" value="EnsemblFungi"/>
</dbReference>